<comment type="caution">
    <text evidence="1">The sequence shown here is derived from an EMBL/GenBank/DDBJ whole genome shotgun (WGS) entry which is preliminary data.</text>
</comment>
<gene>
    <name evidence="1" type="primary">gph_82</name>
    <name evidence="1" type="ORF">SDC9_197032</name>
</gene>
<dbReference type="GO" id="GO:0006281">
    <property type="term" value="P:DNA repair"/>
    <property type="evidence" value="ECO:0007669"/>
    <property type="project" value="TreeGrafter"/>
</dbReference>
<organism evidence="1">
    <name type="scientific">bioreactor metagenome</name>
    <dbReference type="NCBI Taxonomy" id="1076179"/>
    <lineage>
        <taxon>unclassified sequences</taxon>
        <taxon>metagenomes</taxon>
        <taxon>ecological metagenomes</taxon>
    </lineage>
</organism>
<proteinExistence type="predicted"/>
<evidence type="ECO:0000313" key="1">
    <source>
        <dbReference type="EMBL" id="MPN49411.1"/>
    </source>
</evidence>
<dbReference type="SUPFAM" id="SSF56784">
    <property type="entry name" value="HAD-like"/>
    <property type="match status" value="1"/>
</dbReference>
<sequence>MAEAVGLPGEAFWYVGDTVTDMRCARNAGMESIAVTWGFQTREMLSEAAPDHWADSSQALTFLLAGA</sequence>
<dbReference type="Gene3D" id="3.40.50.1000">
    <property type="entry name" value="HAD superfamily/HAD-like"/>
    <property type="match status" value="1"/>
</dbReference>
<dbReference type="GO" id="GO:0005829">
    <property type="term" value="C:cytosol"/>
    <property type="evidence" value="ECO:0007669"/>
    <property type="project" value="TreeGrafter"/>
</dbReference>
<dbReference type="EMBL" id="VSSQ01112649">
    <property type="protein sequence ID" value="MPN49411.1"/>
    <property type="molecule type" value="Genomic_DNA"/>
</dbReference>
<dbReference type="GO" id="GO:0008967">
    <property type="term" value="F:phosphoglycolate phosphatase activity"/>
    <property type="evidence" value="ECO:0007669"/>
    <property type="project" value="UniProtKB-EC"/>
</dbReference>
<dbReference type="InterPro" id="IPR050155">
    <property type="entry name" value="HAD-like_hydrolase_sf"/>
</dbReference>
<dbReference type="PANTHER" id="PTHR43434">
    <property type="entry name" value="PHOSPHOGLYCOLATE PHOSPHATASE"/>
    <property type="match status" value="1"/>
</dbReference>
<reference evidence="1" key="1">
    <citation type="submission" date="2019-08" db="EMBL/GenBank/DDBJ databases">
        <authorList>
            <person name="Kucharzyk K."/>
            <person name="Murdoch R.W."/>
            <person name="Higgins S."/>
            <person name="Loffler F."/>
        </authorList>
    </citation>
    <scope>NUCLEOTIDE SEQUENCE</scope>
</reference>
<dbReference type="AlphaFoldDB" id="A0A645IDK2"/>
<keyword evidence="1" id="KW-0378">Hydrolase</keyword>
<dbReference type="InterPro" id="IPR036412">
    <property type="entry name" value="HAD-like_sf"/>
</dbReference>
<dbReference type="PANTHER" id="PTHR43434:SF1">
    <property type="entry name" value="PHOSPHOGLYCOLATE PHOSPHATASE"/>
    <property type="match status" value="1"/>
</dbReference>
<dbReference type="Pfam" id="PF13242">
    <property type="entry name" value="Hydrolase_like"/>
    <property type="match status" value="1"/>
</dbReference>
<accession>A0A645IDK2</accession>
<protein>
    <submittedName>
        <fullName evidence="1">Phosphoglycolate phosphatase</fullName>
        <ecNumber evidence="1">3.1.3.18</ecNumber>
    </submittedName>
</protein>
<dbReference type="EC" id="3.1.3.18" evidence="1"/>
<dbReference type="InterPro" id="IPR023214">
    <property type="entry name" value="HAD_sf"/>
</dbReference>
<name>A0A645IDK2_9ZZZZ</name>